<dbReference type="Proteomes" id="UP000693672">
    <property type="component" value="Unassembled WGS sequence"/>
</dbReference>
<organism evidence="1 2">
    <name type="scientific">Paenibacillus solanacearum</name>
    <dbReference type="NCBI Taxonomy" id="2048548"/>
    <lineage>
        <taxon>Bacteria</taxon>
        <taxon>Bacillati</taxon>
        <taxon>Bacillota</taxon>
        <taxon>Bacilli</taxon>
        <taxon>Bacillales</taxon>
        <taxon>Paenibacillaceae</taxon>
        <taxon>Paenibacillus</taxon>
    </lineage>
</organism>
<evidence type="ECO:0008006" key="3">
    <source>
        <dbReference type="Google" id="ProtNLM"/>
    </source>
</evidence>
<name>A0A916K7Q4_9BACL</name>
<protein>
    <recommendedName>
        <fullName evidence="3">Copper amine oxidase-like N-terminal domain-containing protein</fullName>
    </recommendedName>
</protein>
<accession>A0A916K7Q4</accession>
<keyword evidence="2" id="KW-1185">Reference proteome</keyword>
<comment type="caution">
    <text evidence="1">The sequence shown here is derived from an EMBL/GenBank/DDBJ whole genome shotgun (WGS) entry which is preliminary data.</text>
</comment>
<proteinExistence type="predicted"/>
<evidence type="ECO:0000313" key="2">
    <source>
        <dbReference type="Proteomes" id="UP000693672"/>
    </source>
</evidence>
<dbReference type="EMBL" id="CAJVAS010000027">
    <property type="protein sequence ID" value="CAG7644372.1"/>
    <property type="molecule type" value="Genomic_DNA"/>
</dbReference>
<gene>
    <name evidence="1" type="ORF">PAESOLCIP111_04681</name>
</gene>
<reference evidence="1" key="1">
    <citation type="submission" date="2021-06" db="EMBL/GenBank/DDBJ databases">
        <authorList>
            <person name="Criscuolo A."/>
        </authorList>
    </citation>
    <scope>NUCLEOTIDE SEQUENCE</scope>
    <source>
        <strain evidence="1">CIP111600</strain>
    </source>
</reference>
<dbReference type="AlphaFoldDB" id="A0A916K7Q4"/>
<evidence type="ECO:0000313" key="1">
    <source>
        <dbReference type="EMBL" id="CAG7644372.1"/>
    </source>
</evidence>
<sequence>MNGLKINKIAIVISLFTCLNVGISYAGAAGKFKDLDIASIFFNGREMSFKQDEVPALQVDGTVLVPVEAIAEKANLLAIPDTETGLTKLYKPNVHMIFGLGESKDGKGIRDLFGKVKKGVPIDFSVFVQVDNLIPAVRSVKLDMVDSAGNTIVSSKEYVLPGKEDFWYTWGLNNVVLNYTGKYTVRFLGKLDTDNTYHVLSEKNLVCE</sequence>